<gene>
    <name evidence="2" type="ORF">H9728_01930</name>
</gene>
<protein>
    <submittedName>
        <fullName evidence="2">InlB B-repeat-containing protein</fullName>
    </submittedName>
</protein>
<reference evidence="2" key="2">
    <citation type="submission" date="2021-04" db="EMBL/GenBank/DDBJ databases">
        <authorList>
            <person name="Gilroy R."/>
        </authorList>
    </citation>
    <scope>NUCLEOTIDE SEQUENCE</scope>
    <source>
        <strain evidence="2">CHK199-9574</strain>
    </source>
</reference>
<dbReference type="InterPro" id="IPR013378">
    <property type="entry name" value="InlB-like_B-rpt"/>
</dbReference>
<evidence type="ECO:0000313" key="2">
    <source>
        <dbReference type="EMBL" id="HIY77780.1"/>
    </source>
</evidence>
<sequence length="276" mass="32106">GISAAGMTGCAYDIEKYFISDGDFVYFYMENMPEYSNMNYNRKCYAIAGTNFDEPKTEIYVPAYYKGKEVCYTWFVDTSLAQNEYGIDATGAEKVYFPFCHCAMPNTTGTVYDYDGKENEPSYNFFASTSAVTSNILEVPFWSSGKKGTYITSIMYNERKESYANEYEIREINGYKFYVGEYEQFFQIANTSYMFNYEGEPNEGYFFINEFERGGLIEDTPYEPQRAGYKFAGWFKEAACINAWDFERDRLPQAEYDADGNLKFIETKLYAKWVKN</sequence>
<dbReference type="Pfam" id="PF09479">
    <property type="entry name" value="Flg_new"/>
    <property type="match status" value="1"/>
</dbReference>
<dbReference type="Proteomes" id="UP000824135">
    <property type="component" value="Unassembled WGS sequence"/>
</dbReference>
<name>A0A9D1Z6J7_9FIRM</name>
<dbReference type="Gene3D" id="2.60.40.4270">
    <property type="entry name" value="Listeria-Bacteroides repeat domain"/>
    <property type="match status" value="1"/>
</dbReference>
<proteinExistence type="predicted"/>
<accession>A0A9D1Z6J7</accession>
<dbReference type="GO" id="GO:0030313">
    <property type="term" value="C:cell envelope"/>
    <property type="evidence" value="ECO:0007669"/>
    <property type="project" value="UniProtKB-SubCell"/>
</dbReference>
<comment type="caution">
    <text evidence="2">The sequence shown here is derived from an EMBL/GenBank/DDBJ whole genome shotgun (WGS) entry which is preliminary data.</text>
</comment>
<evidence type="ECO:0000313" key="3">
    <source>
        <dbReference type="Proteomes" id="UP000824135"/>
    </source>
</evidence>
<dbReference type="EMBL" id="DXCO01000014">
    <property type="protein sequence ID" value="HIY77780.1"/>
    <property type="molecule type" value="Genomic_DNA"/>
</dbReference>
<evidence type="ECO:0000256" key="1">
    <source>
        <dbReference type="ARBA" id="ARBA00004196"/>
    </source>
</evidence>
<feature type="non-terminal residue" evidence="2">
    <location>
        <position position="1"/>
    </location>
</feature>
<dbReference type="AlphaFoldDB" id="A0A9D1Z6J7"/>
<organism evidence="2 3">
    <name type="scientific">Candidatus Borkfalkia excrementavium</name>
    <dbReference type="NCBI Taxonomy" id="2838505"/>
    <lineage>
        <taxon>Bacteria</taxon>
        <taxon>Bacillati</taxon>
        <taxon>Bacillota</taxon>
        <taxon>Clostridia</taxon>
        <taxon>Christensenellales</taxon>
        <taxon>Christensenellaceae</taxon>
        <taxon>Candidatus Borkfalkia</taxon>
    </lineage>
</organism>
<comment type="subcellular location">
    <subcellularLocation>
        <location evidence="1">Cell envelope</location>
    </subcellularLocation>
</comment>
<reference evidence="2" key="1">
    <citation type="journal article" date="2021" name="PeerJ">
        <title>Extensive microbial diversity within the chicken gut microbiome revealed by metagenomics and culture.</title>
        <authorList>
            <person name="Gilroy R."/>
            <person name="Ravi A."/>
            <person name="Getino M."/>
            <person name="Pursley I."/>
            <person name="Horton D.L."/>
            <person name="Alikhan N.F."/>
            <person name="Baker D."/>
            <person name="Gharbi K."/>
            <person name="Hall N."/>
            <person name="Watson M."/>
            <person name="Adriaenssens E.M."/>
            <person name="Foster-Nyarko E."/>
            <person name="Jarju S."/>
            <person name="Secka A."/>
            <person name="Antonio M."/>
            <person name="Oren A."/>
            <person name="Chaudhuri R.R."/>
            <person name="La Ragione R."/>
            <person name="Hildebrand F."/>
            <person name="Pallen M.J."/>
        </authorList>
    </citation>
    <scope>NUCLEOTIDE SEQUENCE</scope>
    <source>
        <strain evidence="2">CHK199-9574</strain>
    </source>
</reference>
<dbReference type="InterPro" id="IPR042229">
    <property type="entry name" value="Listeria/Bacterioides_rpt_sf"/>
</dbReference>